<feature type="domain" description="J" evidence="3">
    <location>
        <begin position="352"/>
        <end position="417"/>
    </location>
</feature>
<dbReference type="PANTHER" id="PTHR44500">
    <property type="entry name" value="DNAJ HOMOLOG SUBFAMILY C MEMBER 12"/>
    <property type="match status" value="1"/>
</dbReference>
<gene>
    <name evidence="4" type="ORF">TBRA_LOCUS5121</name>
</gene>
<dbReference type="SMART" id="SM00271">
    <property type="entry name" value="DnaJ"/>
    <property type="match status" value="1"/>
</dbReference>
<dbReference type="OrthoDB" id="436519at2759"/>
<sequence length="513" mass="58525">MERKHVYTLRYESVHMIRRESRRFAVRVNGARVGELSATSWGDVYVGLTSTARLVRSYVARVKSASAGTSRFECARENQWIQRTSRPQGQPRVDLDQEKISTSCGESGGPALGRCMCESYAPTRPPGLRSSRLPSTGYSGTLGGRREKMERKHVYTLRYESVHMIRRESRRFAVRVNGARVGELSATSWGDVYVGLTSTARLVRSYVARVKSASAGTSRFECARENQWIQRTSRPQGQPRVDLDQEKRSRHRVVSRAAQLLVVVCVRVVRADAPTRATVVASAVDRIENFDTQFCRWLSILFRVLHLCTQNQYGFKDRVIVSARRYRQREGQQVDNMSVEDILDYKRSEDEDYYKLLGCDESSTIEQITAEYKALALQYHPDKNEGNKEAEAKFQQLKHAKETLCDPEKRSNYDKWRNSGIAISYKQWLGMKEHVHQSMHWSTPKTKDRMLPDQDGASGSSASPVARTKMQAANANRRASEGGANIHYGARRDLNWDNQASSEIVNKFRNYEV</sequence>
<dbReference type="PROSITE" id="PS50076">
    <property type="entry name" value="DNAJ_2"/>
    <property type="match status" value="1"/>
</dbReference>
<feature type="region of interest" description="Disordered" evidence="2">
    <location>
        <begin position="441"/>
        <end position="484"/>
    </location>
</feature>
<keyword evidence="5" id="KW-1185">Reference proteome</keyword>
<dbReference type="SUPFAM" id="SSF46565">
    <property type="entry name" value="Chaperone J-domain"/>
    <property type="match status" value="1"/>
</dbReference>
<dbReference type="InterPro" id="IPR036869">
    <property type="entry name" value="J_dom_sf"/>
</dbReference>
<dbReference type="PRINTS" id="PR00625">
    <property type="entry name" value="JDOMAIN"/>
</dbReference>
<proteinExistence type="predicted"/>
<protein>
    <recommendedName>
        <fullName evidence="3">J domain-containing protein</fullName>
    </recommendedName>
</protein>
<dbReference type="Pfam" id="PF00226">
    <property type="entry name" value="DnaJ"/>
    <property type="match status" value="1"/>
</dbReference>
<dbReference type="EMBL" id="CADCXV010000702">
    <property type="protein sequence ID" value="CAB0033203.1"/>
    <property type="molecule type" value="Genomic_DNA"/>
</dbReference>
<evidence type="ECO:0000256" key="2">
    <source>
        <dbReference type="SAM" id="MobiDB-lite"/>
    </source>
</evidence>
<dbReference type="Gene3D" id="1.10.287.110">
    <property type="entry name" value="DnaJ domain"/>
    <property type="match status" value="1"/>
</dbReference>
<dbReference type="GO" id="GO:0005737">
    <property type="term" value="C:cytoplasm"/>
    <property type="evidence" value="ECO:0007669"/>
    <property type="project" value="TreeGrafter"/>
</dbReference>
<reference evidence="4 5" key="1">
    <citation type="submission" date="2020-02" db="EMBL/GenBank/DDBJ databases">
        <authorList>
            <person name="Ferguson B K."/>
        </authorList>
    </citation>
    <scope>NUCLEOTIDE SEQUENCE [LARGE SCALE GENOMIC DNA]</scope>
</reference>
<evidence type="ECO:0000256" key="1">
    <source>
        <dbReference type="ARBA" id="ARBA00023186"/>
    </source>
</evidence>
<dbReference type="InterPro" id="IPR001623">
    <property type="entry name" value="DnaJ_domain"/>
</dbReference>
<dbReference type="Proteomes" id="UP000479190">
    <property type="component" value="Unassembled WGS sequence"/>
</dbReference>
<evidence type="ECO:0000313" key="4">
    <source>
        <dbReference type="EMBL" id="CAB0033203.1"/>
    </source>
</evidence>
<dbReference type="AlphaFoldDB" id="A0A6H5I5P0"/>
<evidence type="ECO:0000313" key="5">
    <source>
        <dbReference type="Proteomes" id="UP000479190"/>
    </source>
</evidence>
<accession>A0A6H5I5P0</accession>
<organism evidence="4 5">
    <name type="scientific">Trichogramma brassicae</name>
    <dbReference type="NCBI Taxonomy" id="86971"/>
    <lineage>
        <taxon>Eukaryota</taxon>
        <taxon>Metazoa</taxon>
        <taxon>Ecdysozoa</taxon>
        <taxon>Arthropoda</taxon>
        <taxon>Hexapoda</taxon>
        <taxon>Insecta</taxon>
        <taxon>Pterygota</taxon>
        <taxon>Neoptera</taxon>
        <taxon>Endopterygota</taxon>
        <taxon>Hymenoptera</taxon>
        <taxon>Apocrita</taxon>
        <taxon>Proctotrupomorpha</taxon>
        <taxon>Chalcidoidea</taxon>
        <taxon>Trichogrammatidae</taxon>
        <taxon>Trichogramma</taxon>
    </lineage>
</organism>
<evidence type="ECO:0000259" key="3">
    <source>
        <dbReference type="PROSITE" id="PS50076"/>
    </source>
</evidence>
<dbReference type="CDD" id="cd06257">
    <property type="entry name" value="DnaJ"/>
    <property type="match status" value="1"/>
</dbReference>
<dbReference type="PANTHER" id="PTHR44500:SF1">
    <property type="entry name" value="DNAJ HOMOLOG SUBFAMILY C MEMBER 12"/>
    <property type="match status" value="1"/>
</dbReference>
<dbReference type="InterPro" id="IPR029827">
    <property type="entry name" value="JDP1-like"/>
</dbReference>
<name>A0A6H5I5P0_9HYME</name>
<keyword evidence="1" id="KW-0143">Chaperone</keyword>